<reference evidence="2" key="1">
    <citation type="journal article" date="2013" name="Proc. Natl. Acad. Sci. U.S.A.">
        <title>Improving the coverage of the cyanobacterial phylum using diversity-driven genome sequencing.</title>
        <authorList>
            <person name="Shih P.M."/>
            <person name="Wu D."/>
            <person name="Latifi A."/>
            <person name="Axen S.D."/>
            <person name="Fewer D.P."/>
            <person name="Talla E."/>
            <person name="Calteau A."/>
            <person name="Cai F."/>
            <person name="Tandeau de Marsac N."/>
            <person name="Rippka R."/>
            <person name="Herdman M."/>
            <person name="Sivonen K."/>
            <person name="Coursin T."/>
            <person name="Laurent T."/>
            <person name="Goodwin L."/>
            <person name="Nolan M."/>
            <person name="Davenport K.W."/>
            <person name="Han C.S."/>
            <person name="Rubin E.M."/>
            <person name="Eisen J.A."/>
            <person name="Woyke T."/>
            <person name="Gugger M."/>
            <person name="Kerfeld C.A."/>
        </authorList>
    </citation>
    <scope>NUCLEOTIDE SEQUENCE [LARGE SCALE GENOMIC DNA]</scope>
    <source>
        <strain evidence="2">PCC 10605</strain>
    </source>
</reference>
<proteinExistence type="predicted"/>
<keyword evidence="2" id="KW-1185">Reference proteome</keyword>
<dbReference type="KEGG" id="can:Cyan10605_1337"/>
<dbReference type="EMBL" id="CP003947">
    <property type="protein sequence ID" value="AFZ53452.1"/>
    <property type="molecule type" value="Genomic_DNA"/>
</dbReference>
<sequence length="79" mass="9383">MSKADRILAKMKLNPHDWRIENVKTVAQTYGIEWRQKSTFHVVFIRSDGKTLSIPAHRPIKPIYIKKFNIKKFINFVEN</sequence>
<dbReference type="OrthoDB" id="129814at2"/>
<dbReference type="Proteomes" id="UP000010480">
    <property type="component" value="Chromosome"/>
</dbReference>
<evidence type="ECO:0000313" key="1">
    <source>
        <dbReference type="EMBL" id="AFZ53452.1"/>
    </source>
</evidence>
<gene>
    <name evidence="1" type="ordered locus">Cyan10605_1337</name>
</gene>
<name>K9Z3Y1_CYAAP</name>
<dbReference type="RefSeq" id="WP_015219181.1">
    <property type="nucleotide sequence ID" value="NC_019776.1"/>
</dbReference>
<evidence type="ECO:0000313" key="2">
    <source>
        <dbReference type="Proteomes" id="UP000010480"/>
    </source>
</evidence>
<organism evidence="1 2">
    <name type="scientific">Cyanobacterium aponinum (strain PCC 10605)</name>
    <dbReference type="NCBI Taxonomy" id="755178"/>
    <lineage>
        <taxon>Bacteria</taxon>
        <taxon>Bacillati</taxon>
        <taxon>Cyanobacteriota</taxon>
        <taxon>Cyanophyceae</taxon>
        <taxon>Oscillatoriophycideae</taxon>
        <taxon>Chroococcales</taxon>
        <taxon>Geminocystaceae</taxon>
        <taxon>Cyanobacterium</taxon>
    </lineage>
</organism>
<evidence type="ECO:0008006" key="3">
    <source>
        <dbReference type="Google" id="ProtNLM"/>
    </source>
</evidence>
<dbReference type="HOGENOM" id="CLU_164851_1_1_3"/>
<accession>K9Z3Y1</accession>
<protein>
    <recommendedName>
        <fullName evidence="3">YcfA family protein</fullName>
    </recommendedName>
</protein>
<dbReference type="AlphaFoldDB" id="K9Z3Y1"/>